<keyword evidence="1" id="KW-0732">Signal</keyword>
<evidence type="ECO:0000313" key="3">
    <source>
        <dbReference type="Proteomes" id="UP001626536"/>
    </source>
</evidence>
<feature type="chain" id="PRO_5046920668" evidence="1">
    <location>
        <begin position="21"/>
        <end position="113"/>
    </location>
</feature>
<protein>
    <submittedName>
        <fullName evidence="2">Uncharacterized protein</fullName>
    </submittedName>
</protein>
<keyword evidence="3" id="KW-1185">Reference proteome</keyword>
<sequence length="113" mass="12372">MRRLPLVAAIFILFAAPARAEKPTRFWNLTSATVTEFRLAPAGTDKFGENQCLNDKDKSVDHDERLKITGVASGAYDVKIGFPDGRVCQVKGLAIEAGKVFSIEDKDLVDCSK</sequence>
<name>A0ABZ0HVK5_9HYPH</name>
<gene>
    <name evidence="2" type="ORF">RZS28_05815</name>
</gene>
<evidence type="ECO:0000256" key="1">
    <source>
        <dbReference type="SAM" id="SignalP"/>
    </source>
</evidence>
<dbReference type="Proteomes" id="UP001626536">
    <property type="component" value="Chromosome"/>
</dbReference>
<organism evidence="2 3">
    <name type="scientific">Methylocapsa polymorpha</name>
    <dbReference type="NCBI Taxonomy" id="3080828"/>
    <lineage>
        <taxon>Bacteria</taxon>
        <taxon>Pseudomonadati</taxon>
        <taxon>Pseudomonadota</taxon>
        <taxon>Alphaproteobacteria</taxon>
        <taxon>Hyphomicrobiales</taxon>
        <taxon>Beijerinckiaceae</taxon>
        <taxon>Methylocapsa</taxon>
    </lineage>
</organism>
<accession>A0ABZ0HVK5</accession>
<feature type="signal peptide" evidence="1">
    <location>
        <begin position="1"/>
        <end position="20"/>
    </location>
</feature>
<proteinExistence type="predicted"/>
<dbReference type="EMBL" id="CP136862">
    <property type="protein sequence ID" value="WOJ90801.1"/>
    <property type="molecule type" value="Genomic_DNA"/>
</dbReference>
<dbReference type="RefSeq" id="WP_407340387.1">
    <property type="nucleotide sequence ID" value="NZ_CP136862.1"/>
</dbReference>
<reference evidence="2 3" key="1">
    <citation type="submission" date="2023-10" db="EMBL/GenBank/DDBJ databases">
        <title>Novel methanotroph of the genus Methylocapsa from a subarctic wetland.</title>
        <authorList>
            <person name="Belova S.E."/>
            <person name="Oshkin I.Y."/>
            <person name="Miroshnikov K."/>
            <person name="Dedysh S.N."/>
        </authorList>
    </citation>
    <scope>NUCLEOTIDE SEQUENCE [LARGE SCALE GENOMIC DNA]</scope>
    <source>
        <strain evidence="2 3">RX1</strain>
    </source>
</reference>
<evidence type="ECO:0000313" key="2">
    <source>
        <dbReference type="EMBL" id="WOJ90801.1"/>
    </source>
</evidence>